<keyword evidence="5" id="KW-1185">Reference proteome</keyword>
<dbReference type="InterPro" id="IPR003306">
    <property type="entry name" value="WIF"/>
</dbReference>
<comment type="caution">
    <text evidence="4">The sequence shown here is derived from an EMBL/GenBank/DDBJ whole genome shotgun (WGS) entry which is preliminary data.</text>
</comment>
<evidence type="ECO:0000313" key="4">
    <source>
        <dbReference type="EMBL" id="KAG8234051.1"/>
    </source>
</evidence>
<evidence type="ECO:0000256" key="2">
    <source>
        <dbReference type="ARBA" id="ARBA00023180"/>
    </source>
</evidence>
<evidence type="ECO:0000259" key="3">
    <source>
        <dbReference type="PROSITE" id="PS50814"/>
    </source>
</evidence>
<dbReference type="Gene3D" id="2.60.40.2170">
    <property type="entry name" value="Wnt, WIF domain"/>
    <property type="match status" value="1"/>
</dbReference>
<organism evidence="4 5">
    <name type="scientific">Ladona fulva</name>
    <name type="common">Scarce chaser dragonfly</name>
    <name type="synonym">Libellula fulva</name>
    <dbReference type="NCBI Taxonomy" id="123851"/>
    <lineage>
        <taxon>Eukaryota</taxon>
        <taxon>Metazoa</taxon>
        <taxon>Ecdysozoa</taxon>
        <taxon>Arthropoda</taxon>
        <taxon>Hexapoda</taxon>
        <taxon>Insecta</taxon>
        <taxon>Pterygota</taxon>
        <taxon>Palaeoptera</taxon>
        <taxon>Odonata</taxon>
        <taxon>Epiprocta</taxon>
        <taxon>Anisoptera</taxon>
        <taxon>Libelluloidea</taxon>
        <taxon>Libellulidae</taxon>
        <taxon>Ladona</taxon>
    </lineage>
</organism>
<keyword evidence="2" id="KW-0325">Glycoprotein</keyword>
<dbReference type="Proteomes" id="UP000792457">
    <property type="component" value="Unassembled WGS sequence"/>
</dbReference>
<dbReference type="OrthoDB" id="535945at2759"/>
<feature type="domain" description="WIF" evidence="3">
    <location>
        <begin position="45"/>
        <end position="216"/>
    </location>
</feature>
<sequence length="240" mass="26435">MAGSFVERIASKHGRLQMMPDNSGFHVSDDCPRFQEIRIEAAVETTVNLWERIYFHGLDRELFYVRDGVINEYALNFVVPVPSNINHLHFTWQSLTGKPAFSVTCNKILKASGSLELFVYDPRELLFFGGNGKTWIQLPYALGVEVSDPAALSPPAFNVSLTGGVPIAPQTFMVALPCSGALDAEVNVTLRLNVTLSPRGSPKNATSLVFKRKKICLKGEKGFMFVVCSGRNLLSEPGLL</sequence>
<reference evidence="4" key="1">
    <citation type="submission" date="2013-04" db="EMBL/GenBank/DDBJ databases">
        <authorList>
            <person name="Qu J."/>
            <person name="Murali S.C."/>
            <person name="Bandaranaike D."/>
            <person name="Bellair M."/>
            <person name="Blankenburg K."/>
            <person name="Chao H."/>
            <person name="Dinh H."/>
            <person name="Doddapaneni H."/>
            <person name="Downs B."/>
            <person name="Dugan-Rocha S."/>
            <person name="Elkadiri S."/>
            <person name="Gnanaolivu R.D."/>
            <person name="Hernandez B."/>
            <person name="Javaid M."/>
            <person name="Jayaseelan J.C."/>
            <person name="Lee S."/>
            <person name="Li M."/>
            <person name="Ming W."/>
            <person name="Munidasa M."/>
            <person name="Muniz J."/>
            <person name="Nguyen L."/>
            <person name="Ongeri F."/>
            <person name="Osuji N."/>
            <person name="Pu L.-L."/>
            <person name="Puazo M."/>
            <person name="Qu C."/>
            <person name="Quiroz J."/>
            <person name="Raj R."/>
            <person name="Weissenberger G."/>
            <person name="Xin Y."/>
            <person name="Zou X."/>
            <person name="Han Y."/>
            <person name="Richards S."/>
            <person name="Worley K."/>
            <person name="Muzny D."/>
            <person name="Gibbs R."/>
        </authorList>
    </citation>
    <scope>NUCLEOTIDE SEQUENCE</scope>
    <source>
        <strain evidence="4">Sampled in the wild</strain>
    </source>
</reference>
<dbReference type="AlphaFoldDB" id="A0A8K0P533"/>
<evidence type="ECO:0000313" key="5">
    <source>
        <dbReference type="Proteomes" id="UP000792457"/>
    </source>
</evidence>
<dbReference type="PROSITE" id="PS50814">
    <property type="entry name" value="WIF"/>
    <property type="match status" value="1"/>
</dbReference>
<accession>A0A8K0P533</accession>
<gene>
    <name evidence="4" type="ORF">J437_LFUL014776</name>
</gene>
<protein>
    <recommendedName>
        <fullName evidence="3">WIF domain-containing protein</fullName>
    </recommendedName>
</protein>
<dbReference type="SMART" id="SM00469">
    <property type="entry name" value="WIF"/>
    <property type="match status" value="1"/>
</dbReference>
<reference evidence="4" key="2">
    <citation type="submission" date="2017-10" db="EMBL/GenBank/DDBJ databases">
        <title>Ladona fulva Genome sequencing and assembly.</title>
        <authorList>
            <person name="Murali S."/>
            <person name="Richards S."/>
            <person name="Bandaranaike D."/>
            <person name="Bellair M."/>
            <person name="Blankenburg K."/>
            <person name="Chao H."/>
            <person name="Dinh H."/>
            <person name="Doddapaneni H."/>
            <person name="Dugan-Rocha S."/>
            <person name="Elkadiri S."/>
            <person name="Gnanaolivu R."/>
            <person name="Hernandez B."/>
            <person name="Skinner E."/>
            <person name="Javaid M."/>
            <person name="Lee S."/>
            <person name="Li M."/>
            <person name="Ming W."/>
            <person name="Munidasa M."/>
            <person name="Muniz J."/>
            <person name="Nguyen L."/>
            <person name="Hughes D."/>
            <person name="Osuji N."/>
            <person name="Pu L.-L."/>
            <person name="Puazo M."/>
            <person name="Qu C."/>
            <person name="Quiroz J."/>
            <person name="Raj R."/>
            <person name="Weissenberger G."/>
            <person name="Xin Y."/>
            <person name="Zou X."/>
            <person name="Han Y."/>
            <person name="Worley K."/>
            <person name="Muzny D."/>
            <person name="Gibbs R."/>
        </authorList>
    </citation>
    <scope>NUCLEOTIDE SEQUENCE</scope>
    <source>
        <strain evidence="4">Sampled in the wild</strain>
    </source>
</reference>
<dbReference type="InterPro" id="IPR038677">
    <property type="entry name" value="WIF_sf"/>
</dbReference>
<proteinExistence type="predicted"/>
<dbReference type="Pfam" id="PF02019">
    <property type="entry name" value="WIF"/>
    <property type="match status" value="2"/>
</dbReference>
<dbReference type="EMBL" id="KZ308767">
    <property type="protein sequence ID" value="KAG8234051.1"/>
    <property type="molecule type" value="Genomic_DNA"/>
</dbReference>
<keyword evidence="1" id="KW-0732">Signal</keyword>
<evidence type="ECO:0000256" key="1">
    <source>
        <dbReference type="ARBA" id="ARBA00022729"/>
    </source>
</evidence>
<name>A0A8K0P533_LADFU</name>